<proteinExistence type="inferred from homology"/>
<keyword evidence="2" id="KW-0720">Serine protease</keyword>
<dbReference type="Pfam" id="PF13654">
    <property type="entry name" value="AAA_32"/>
    <property type="match status" value="1"/>
</dbReference>
<name>A0A4U1IXN8_9BACT</name>
<dbReference type="PRINTS" id="PR00830">
    <property type="entry name" value="ENDOLAPTASE"/>
</dbReference>
<feature type="domain" description="Lon proteolytic" evidence="4">
    <location>
        <begin position="538"/>
        <end position="733"/>
    </location>
</feature>
<comment type="catalytic activity">
    <reaction evidence="2">
        <text>Hydrolysis of proteins in presence of ATP.</text>
        <dbReference type="EC" id="3.4.21.53"/>
    </reaction>
</comment>
<dbReference type="GO" id="GO:0006508">
    <property type="term" value="P:proteolysis"/>
    <property type="evidence" value="ECO:0007669"/>
    <property type="project" value="UniProtKB-KW"/>
</dbReference>
<dbReference type="InterPro" id="IPR027417">
    <property type="entry name" value="P-loop_NTPase"/>
</dbReference>
<dbReference type="RefSeq" id="WP_136934080.1">
    <property type="nucleotide sequence ID" value="NZ_SSMQ01000058.1"/>
</dbReference>
<evidence type="ECO:0000313" key="5">
    <source>
        <dbReference type="EMBL" id="TKC99291.1"/>
    </source>
</evidence>
<comment type="caution">
    <text evidence="5">The sequence shown here is derived from an EMBL/GenBank/DDBJ whole genome shotgun (WGS) entry which is preliminary data.</text>
</comment>
<dbReference type="InterPro" id="IPR046844">
    <property type="entry name" value="Lon-like_helical"/>
</dbReference>
<feature type="active site" evidence="2">
    <location>
        <position position="671"/>
    </location>
</feature>
<keyword evidence="2" id="KW-0378">Hydrolase</keyword>
<keyword evidence="6" id="KW-1185">Reference proteome</keyword>
<dbReference type="Pfam" id="PF20436">
    <property type="entry name" value="LonB_AAA-LID"/>
    <property type="match status" value="1"/>
</dbReference>
<dbReference type="InterPro" id="IPR027065">
    <property type="entry name" value="Lon_Prtase"/>
</dbReference>
<sequence>MPARELTAAECLKRIDPAELSFQTTDEVEPVSGIAAQERALAALSFGLDIRQSRFHVVVVGPPGCGRTFCARQVARRLAATLSTPDDMLLLPNPRRPSEPTVLTLPAGEGRPFTEAMEELYAKLLESIHGATEGERWKQARARGQRRVEAEESRLEEELRTQAKGLGLDVVRAGREFQVTPLVDENPPSESIRLITTAIEAFEERLAEVQDEADSELRATTKQLLGDAVKACFSPVRARFEGREELLAFLGEVETLVTRETRLLVDEPGNDEQPVLVRGIVVPTLLTEHKPGSGAPVVEVPYPTLSALFGRSYAPPDTGTPPEPGFAVAGALHLANGGFLILPANALLKNEALYEQLKACLLASKFIVPEHNPTYYRGTSEELMFPPMHLDLKVVLIASPDLYQDLHEADPEFSQLFKVQARFEGTMPLGAALATYPSFLADIVRERRLLPLTADAVAELFFYGGRFAESQRKVTAQLGLLAEVATEASYRAARKDKRVIDGAEIVGALAAARRRSDHFRDQVHELLADGTIRIEVTGRRVGQVNAISVLSDGPVTFGRPCRVTAVVYPGTEGPVNIAREVEMSGPIHAKGVLVLSGFLSLRFAQLRPLSFGASLVFEQTYEAIDGDSASSSELYALLSALSGYALRQDLAVTGSVDQQGGVLPVGGLNEKIEAFYDLCAAKGLTGNQGVLIPATNQHALMLRSDVVEAIERKQFHVHVVSAVEEGIELLTGSPAGIADDTGHYPAGTVFGAIEHRLERFWRAMMETARTR</sequence>
<dbReference type="Proteomes" id="UP000309215">
    <property type="component" value="Unassembled WGS sequence"/>
</dbReference>
<evidence type="ECO:0000259" key="4">
    <source>
        <dbReference type="PROSITE" id="PS51786"/>
    </source>
</evidence>
<dbReference type="EC" id="3.4.21.53" evidence="2"/>
<keyword evidence="1 2" id="KW-0645">Protease</keyword>
<dbReference type="InterPro" id="IPR014721">
    <property type="entry name" value="Ribsml_uS5_D2-typ_fold_subgr"/>
</dbReference>
<dbReference type="Pfam" id="PF20437">
    <property type="entry name" value="LonC_helical"/>
    <property type="match status" value="1"/>
</dbReference>
<dbReference type="GO" id="GO:0004252">
    <property type="term" value="F:serine-type endopeptidase activity"/>
    <property type="evidence" value="ECO:0007669"/>
    <property type="project" value="UniProtKB-UniRule"/>
</dbReference>
<comment type="similarity">
    <text evidence="2">Belongs to the peptidase S16 family.</text>
</comment>
<dbReference type="AlphaFoldDB" id="A0A4U1IXN8"/>
<accession>A0A4U1IXN8</accession>
<dbReference type="OrthoDB" id="9758568at2"/>
<evidence type="ECO:0000256" key="1">
    <source>
        <dbReference type="ARBA" id="ARBA00022670"/>
    </source>
</evidence>
<reference evidence="5 6" key="1">
    <citation type="submission" date="2019-04" db="EMBL/GenBank/DDBJ databases">
        <authorList>
            <person name="Li Y."/>
            <person name="Wang J."/>
        </authorList>
    </citation>
    <scope>NUCLEOTIDE SEQUENCE [LARGE SCALE GENOMIC DNA]</scope>
    <source>
        <strain evidence="5 6">DSM 14668</strain>
    </source>
</reference>
<dbReference type="InterPro" id="IPR020568">
    <property type="entry name" value="Ribosomal_Su5_D2-typ_SF"/>
</dbReference>
<dbReference type="PANTHER" id="PTHR10046">
    <property type="entry name" value="ATP DEPENDENT LON PROTEASE FAMILY MEMBER"/>
    <property type="match status" value="1"/>
</dbReference>
<dbReference type="Gene3D" id="3.40.50.300">
    <property type="entry name" value="P-loop containing nucleotide triphosphate hydrolases"/>
    <property type="match status" value="2"/>
</dbReference>
<dbReference type="SUPFAM" id="SSF52540">
    <property type="entry name" value="P-loop containing nucleoside triphosphate hydrolases"/>
    <property type="match status" value="2"/>
</dbReference>
<gene>
    <name evidence="5" type="ORF">E8A74_38390</name>
</gene>
<dbReference type="InterPro" id="IPR008269">
    <property type="entry name" value="Lon_proteolytic"/>
</dbReference>
<dbReference type="Gene3D" id="1.10.8.60">
    <property type="match status" value="1"/>
</dbReference>
<dbReference type="GO" id="GO:0005524">
    <property type="term" value="F:ATP binding"/>
    <property type="evidence" value="ECO:0007669"/>
    <property type="project" value="InterPro"/>
</dbReference>
<evidence type="ECO:0000256" key="3">
    <source>
        <dbReference type="SAM" id="Coils"/>
    </source>
</evidence>
<dbReference type="SUPFAM" id="SSF54211">
    <property type="entry name" value="Ribosomal protein S5 domain 2-like"/>
    <property type="match status" value="1"/>
</dbReference>
<dbReference type="GO" id="GO:0004176">
    <property type="term" value="F:ATP-dependent peptidase activity"/>
    <property type="evidence" value="ECO:0007669"/>
    <property type="project" value="UniProtKB-UniRule"/>
</dbReference>
<feature type="active site" evidence="2">
    <location>
        <position position="628"/>
    </location>
</feature>
<evidence type="ECO:0000256" key="2">
    <source>
        <dbReference type="PROSITE-ProRule" id="PRU01122"/>
    </source>
</evidence>
<dbReference type="EMBL" id="SSMQ01000058">
    <property type="protein sequence ID" value="TKC99291.1"/>
    <property type="molecule type" value="Genomic_DNA"/>
</dbReference>
<dbReference type="Gene3D" id="3.30.230.10">
    <property type="match status" value="1"/>
</dbReference>
<evidence type="ECO:0000313" key="6">
    <source>
        <dbReference type="Proteomes" id="UP000309215"/>
    </source>
</evidence>
<dbReference type="InterPro" id="IPR041699">
    <property type="entry name" value="AAA_32"/>
</dbReference>
<dbReference type="Pfam" id="PF05362">
    <property type="entry name" value="Lon_C"/>
    <property type="match status" value="1"/>
</dbReference>
<organism evidence="5 6">
    <name type="scientific">Polyangium fumosum</name>
    <dbReference type="NCBI Taxonomy" id="889272"/>
    <lineage>
        <taxon>Bacteria</taxon>
        <taxon>Pseudomonadati</taxon>
        <taxon>Myxococcota</taxon>
        <taxon>Polyangia</taxon>
        <taxon>Polyangiales</taxon>
        <taxon>Polyangiaceae</taxon>
        <taxon>Polyangium</taxon>
    </lineage>
</organism>
<dbReference type="PROSITE" id="PS51786">
    <property type="entry name" value="LON_PROTEOLYTIC"/>
    <property type="match status" value="1"/>
</dbReference>
<dbReference type="GO" id="GO:0030163">
    <property type="term" value="P:protein catabolic process"/>
    <property type="evidence" value="ECO:0007669"/>
    <property type="project" value="InterPro"/>
</dbReference>
<feature type="coiled-coil region" evidence="3">
    <location>
        <begin position="192"/>
        <end position="219"/>
    </location>
</feature>
<protein>
    <recommendedName>
        <fullName evidence="2">endopeptidase La</fullName>
        <ecNumber evidence="2">3.4.21.53</ecNumber>
    </recommendedName>
</protein>
<keyword evidence="3" id="KW-0175">Coiled coil</keyword>
<dbReference type="InterPro" id="IPR046843">
    <property type="entry name" value="LonB_AAA-LID"/>
</dbReference>